<evidence type="ECO:0000313" key="3">
    <source>
        <dbReference type="Proteomes" id="UP000030669"/>
    </source>
</evidence>
<reference evidence="2 3" key="1">
    <citation type="journal article" date="2012" name="Science">
        <title>The Paleozoic origin of enzymatic lignin decomposition reconstructed from 31 fungal genomes.</title>
        <authorList>
            <person name="Floudas D."/>
            <person name="Binder M."/>
            <person name="Riley R."/>
            <person name="Barry K."/>
            <person name="Blanchette R.A."/>
            <person name="Henrissat B."/>
            <person name="Martinez A.T."/>
            <person name="Otillar R."/>
            <person name="Spatafora J.W."/>
            <person name="Yadav J.S."/>
            <person name="Aerts A."/>
            <person name="Benoit I."/>
            <person name="Boyd A."/>
            <person name="Carlson A."/>
            <person name="Copeland A."/>
            <person name="Coutinho P.M."/>
            <person name="de Vries R.P."/>
            <person name="Ferreira P."/>
            <person name="Findley K."/>
            <person name="Foster B."/>
            <person name="Gaskell J."/>
            <person name="Glotzer D."/>
            <person name="Gorecki P."/>
            <person name="Heitman J."/>
            <person name="Hesse C."/>
            <person name="Hori C."/>
            <person name="Igarashi K."/>
            <person name="Jurgens J.A."/>
            <person name="Kallen N."/>
            <person name="Kersten P."/>
            <person name="Kohler A."/>
            <person name="Kuees U."/>
            <person name="Kumar T.K.A."/>
            <person name="Kuo A."/>
            <person name="LaButti K."/>
            <person name="Larrondo L.F."/>
            <person name="Lindquist E."/>
            <person name="Ling A."/>
            <person name="Lombard V."/>
            <person name="Lucas S."/>
            <person name="Lundell T."/>
            <person name="Martin R."/>
            <person name="McLaughlin D.J."/>
            <person name="Morgenstern I."/>
            <person name="Morin E."/>
            <person name="Murat C."/>
            <person name="Nagy L.G."/>
            <person name="Nolan M."/>
            <person name="Ohm R.A."/>
            <person name="Patyshakuliyeva A."/>
            <person name="Rokas A."/>
            <person name="Ruiz-Duenas F.J."/>
            <person name="Sabat G."/>
            <person name="Salamov A."/>
            <person name="Samejima M."/>
            <person name="Schmutz J."/>
            <person name="Slot J.C."/>
            <person name="St John F."/>
            <person name="Stenlid J."/>
            <person name="Sun H."/>
            <person name="Sun S."/>
            <person name="Syed K."/>
            <person name="Tsang A."/>
            <person name="Wiebenga A."/>
            <person name="Young D."/>
            <person name="Pisabarro A."/>
            <person name="Eastwood D.C."/>
            <person name="Martin F."/>
            <person name="Cullen D."/>
            <person name="Grigoriev I.V."/>
            <person name="Hibbett D.S."/>
        </authorList>
    </citation>
    <scope>NUCLEOTIDE SEQUENCE [LARGE SCALE GENOMIC DNA]</scope>
    <source>
        <strain evidence="2 3">ATCC 11539</strain>
    </source>
</reference>
<dbReference type="GeneID" id="19305173"/>
<evidence type="ECO:0000256" key="1">
    <source>
        <dbReference type="SAM" id="Phobius"/>
    </source>
</evidence>
<dbReference type="AlphaFoldDB" id="S7QFI8"/>
<feature type="non-terminal residue" evidence="2">
    <location>
        <position position="1"/>
    </location>
</feature>
<dbReference type="EMBL" id="KB469298">
    <property type="protein sequence ID" value="EPQ58606.1"/>
    <property type="molecule type" value="Genomic_DNA"/>
</dbReference>
<protein>
    <submittedName>
        <fullName evidence="2">Uncharacterized protein</fullName>
    </submittedName>
</protein>
<feature type="transmembrane region" description="Helical" evidence="1">
    <location>
        <begin position="21"/>
        <end position="42"/>
    </location>
</feature>
<sequence>LSLSQVIILMRVYTLWDYRKHVLRILMVGFMITYMTSLAFGIKTAVDVVGAFRTNVFYHTCIVMHRPRFLPAIWASQAVFDLHVFLATVLNAAERPFRVQSELVSSLYRDGLYYFI</sequence>
<keyword evidence="1" id="KW-0472">Membrane</keyword>
<accession>S7QFI8</accession>
<dbReference type="KEGG" id="gtr:GLOTRDRAFT_25766"/>
<dbReference type="HOGENOM" id="CLU_2102669_0_0_1"/>
<feature type="non-terminal residue" evidence="2">
    <location>
        <position position="116"/>
    </location>
</feature>
<name>S7QFI8_GLOTA</name>
<keyword evidence="1" id="KW-1133">Transmembrane helix</keyword>
<proteinExistence type="predicted"/>
<keyword evidence="1" id="KW-0812">Transmembrane</keyword>
<gene>
    <name evidence="2" type="ORF">GLOTRDRAFT_25766</name>
</gene>
<dbReference type="OMA" id="PRRYENE"/>
<organism evidence="2 3">
    <name type="scientific">Gloeophyllum trabeum (strain ATCC 11539 / FP-39264 / Madison 617)</name>
    <name type="common">Brown rot fungus</name>
    <dbReference type="NCBI Taxonomy" id="670483"/>
    <lineage>
        <taxon>Eukaryota</taxon>
        <taxon>Fungi</taxon>
        <taxon>Dikarya</taxon>
        <taxon>Basidiomycota</taxon>
        <taxon>Agaricomycotina</taxon>
        <taxon>Agaricomycetes</taxon>
        <taxon>Gloeophyllales</taxon>
        <taxon>Gloeophyllaceae</taxon>
        <taxon>Gloeophyllum</taxon>
    </lineage>
</organism>
<evidence type="ECO:0000313" key="2">
    <source>
        <dbReference type="EMBL" id="EPQ58606.1"/>
    </source>
</evidence>
<dbReference type="OrthoDB" id="3263597at2759"/>
<dbReference type="RefSeq" id="XP_007862811.1">
    <property type="nucleotide sequence ID" value="XM_007864620.1"/>
</dbReference>
<dbReference type="Proteomes" id="UP000030669">
    <property type="component" value="Unassembled WGS sequence"/>
</dbReference>
<keyword evidence="3" id="KW-1185">Reference proteome</keyword>